<dbReference type="GO" id="GO:0005886">
    <property type="term" value="C:plasma membrane"/>
    <property type="evidence" value="ECO:0007669"/>
    <property type="project" value="UniProtKB-ARBA"/>
</dbReference>
<feature type="compositionally biased region" description="Gly residues" evidence="16">
    <location>
        <begin position="1192"/>
        <end position="1203"/>
    </location>
</feature>
<dbReference type="CDD" id="cd16922">
    <property type="entry name" value="HATPase_EvgS-ArcB-TorS-like"/>
    <property type="match status" value="1"/>
</dbReference>
<dbReference type="InterPro" id="IPR036097">
    <property type="entry name" value="HisK_dim/P_sf"/>
</dbReference>
<protein>
    <recommendedName>
        <fullName evidence="3">histidine kinase</fullName>
        <ecNumber evidence="3">2.7.13.3</ecNumber>
    </recommendedName>
</protein>
<comment type="catalytic activity">
    <reaction evidence="1">
        <text>ATP + protein L-histidine = ADP + protein N-phospho-L-histidine.</text>
        <dbReference type="EC" id="2.7.13.3"/>
    </reaction>
</comment>
<dbReference type="InterPro" id="IPR001789">
    <property type="entry name" value="Sig_transdc_resp-reg_receiver"/>
</dbReference>
<keyword evidence="8" id="KW-0418">Kinase</keyword>
<feature type="region of interest" description="Disordered" evidence="16">
    <location>
        <begin position="1182"/>
        <end position="1215"/>
    </location>
</feature>
<proteinExistence type="predicted"/>
<evidence type="ECO:0000256" key="13">
    <source>
        <dbReference type="ARBA" id="ARBA00023180"/>
    </source>
</evidence>
<keyword evidence="5" id="KW-0808">Transferase</keyword>
<evidence type="ECO:0000256" key="6">
    <source>
        <dbReference type="ARBA" id="ARBA00022692"/>
    </source>
</evidence>
<dbReference type="RefSeq" id="XP_069234174.1">
    <property type="nucleotide sequence ID" value="XM_069368903.1"/>
</dbReference>
<evidence type="ECO:0000256" key="12">
    <source>
        <dbReference type="ARBA" id="ARBA00023136"/>
    </source>
</evidence>
<dbReference type="InterPro" id="IPR003594">
    <property type="entry name" value="HATPase_dom"/>
</dbReference>
<dbReference type="SMART" id="SM00448">
    <property type="entry name" value="REC"/>
    <property type="match status" value="1"/>
</dbReference>
<evidence type="ECO:0000256" key="1">
    <source>
        <dbReference type="ARBA" id="ARBA00000085"/>
    </source>
</evidence>
<dbReference type="SUPFAM" id="SSF47384">
    <property type="entry name" value="Homodimeric domain of signal transducing histidine kinase"/>
    <property type="match status" value="1"/>
</dbReference>
<dbReference type="GO" id="GO:0005524">
    <property type="term" value="F:ATP binding"/>
    <property type="evidence" value="ECO:0007669"/>
    <property type="project" value="UniProtKB-KW"/>
</dbReference>
<evidence type="ECO:0000256" key="3">
    <source>
        <dbReference type="ARBA" id="ARBA00012438"/>
    </source>
</evidence>
<feature type="region of interest" description="Disordered" evidence="16">
    <location>
        <begin position="905"/>
        <end position="965"/>
    </location>
</feature>
<evidence type="ECO:0000259" key="19">
    <source>
        <dbReference type="PROSITE" id="PS50110"/>
    </source>
</evidence>
<dbReference type="PROSITE" id="PS50110">
    <property type="entry name" value="RESPONSE_REGULATORY"/>
    <property type="match status" value="1"/>
</dbReference>
<feature type="region of interest" description="Disordered" evidence="16">
    <location>
        <begin position="1134"/>
        <end position="1159"/>
    </location>
</feature>
<feature type="region of interest" description="Disordered" evidence="16">
    <location>
        <begin position="436"/>
        <end position="471"/>
    </location>
</feature>
<keyword evidence="7" id="KW-0547">Nucleotide-binding</keyword>
<dbReference type="Gene3D" id="1.10.287.130">
    <property type="match status" value="1"/>
</dbReference>
<evidence type="ECO:0000256" key="14">
    <source>
        <dbReference type="PROSITE-ProRule" id="PRU00169"/>
    </source>
</evidence>
<dbReference type="Gene3D" id="3.40.50.2300">
    <property type="match status" value="1"/>
</dbReference>
<gene>
    <name evidence="20" type="ORF">WHR41_00297</name>
</gene>
<evidence type="ECO:0000256" key="8">
    <source>
        <dbReference type="ARBA" id="ARBA00022777"/>
    </source>
</evidence>
<dbReference type="SUPFAM" id="SSF52172">
    <property type="entry name" value="CheY-like"/>
    <property type="match status" value="1"/>
</dbReference>
<evidence type="ECO:0000256" key="11">
    <source>
        <dbReference type="ARBA" id="ARBA00023012"/>
    </source>
</evidence>
<dbReference type="PRINTS" id="PR00344">
    <property type="entry name" value="BCTRLSENSOR"/>
</dbReference>
<feature type="compositionally biased region" description="Gly residues" evidence="16">
    <location>
        <begin position="1149"/>
        <end position="1159"/>
    </location>
</feature>
<dbReference type="FunFam" id="1.10.287.130:FF:000004">
    <property type="entry name" value="Ethylene receptor 1"/>
    <property type="match status" value="1"/>
</dbReference>
<evidence type="ECO:0000256" key="5">
    <source>
        <dbReference type="ARBA" id="ARBA00022679"/>
    </source>
</evidence>
<dbReference type="GO" id="GO:0000155">
    <property type="term" value="F:phosphorelay sensor kinase activity"/>
    <property type="evidence" value="ECO:0007669"/>
    <property type="project" value="InterPro"/>
</dbReference>
<dbReference type="Proteomes" id="UP000803884">
    <property type="component" value="Unassembled WGS sequence"/>
</dbReference>
<dbReference type="CDD" id="cd00082">
    <property type="entry name" value="HisKA"/>
    <property type="match status" value="1"/>
</dbReference>
<keyword evidence="9" id="KW-0067">ATP-binding</keyword>
<dbReference type="Pfam" id="PF00512">
    <property type="entry name" value="HisKA"/>
    <property type="match status" value="1"/>
</dbReference>
<organism evidence="20 21">
    <name type="scientific">Cladosporium halotolerans</name>
    <dbReference type="NCBI Taxonomy" id="1052096"/>
    <lineage>
        <taxon>Eukaryota</taxon>
        <taxon>Fungi</taxon>
        <taxon>Dikarya</taxon>
        <taxon>Ascomycota</taxon>
        <taxon>Pezizomycotina</taxon>
        <taxon>Dothideomycetes</taxon>
        <taxon>Dothideomycetidae</taxon>
        <taxon>Cladosporiales</taxon>
        <taxon>Cladosporiaceae</taxon>
        <taxon>Cladosporium</taxon>
    </lineage>
</organism>
<evidence type="ECO:0000313" key="21">
    <source>
        <dbReference type="Proteomes" id="UP000803884"/>
    </source>
</evidence>
<dbReference type="SMART" id="SM00387">
    <property type="entry name" value="HATPase_c"/>
    <property type="match status" value="1"/>
</dbReference>
<dbReference type="PROSITE" id="PS50109">
    <property type="entry name" value="HIS_KIN"/>
    <property type="match status" value="1"/>
</dbReference>
<dbReference type="AlphaFoldDB" id="A0AB34L1N1"/>
<feature type="region of interest" description="Disordered" evidence="16">
    <location>
        <begin position="747"/>
        <end position="787"/>
    </location>
</feature>
<dbReference type="PANTHER" id="PTHR43047:SF72">
    <property type="entry name" value="OSMOSENSING HISTIDINE PROTEIN KINASE SLN1"/>
    <property type="match status" value="1"/>
</dbReference>
<keyword evidence="6 17" id="KW-0812">Transmembrane</keyword>
<dbReference type="GO" id="GO:0009927">
    <property type="term" value="F:histidine phosphotransfer kinase activity"/>
    <property type="evidence" value="ECO:0007669"/>
    <property type="project" value="TreeGrafter"/>
</dbReference>
<feature type="domain" description="Response regulatory" evidence="19">
    <location>
        <begin position="1006"/>
        <end position="1127"/>
    </location>
</feature>
<evidence type="ECO:0000259" key="18">
    <source>
        <dbReference type="PROSITE" id="PS50109"/>
    </source>
</evidence>
<feature type="compositionally biased region" description="Low complexity" evidence="16">
    <location>
        <begin position="751"/>
        <end position="760"/>
    </location>
</feature>
<evidence type="ECO:0000256" key="10">
    <source>
        <dbReference type="ARBA" id="ARBA00022989"/>
    </source>
</evidence>
<evidence type="ECO:0000313" key="20">
    <source>
        <dbReference type="EMBL" id="KAL1591069.1"/>
    </source>
</evidence>
<evidence type="ECO:0000256" key="15">
    <source>
        <dbReference type="SAM" id="Coils"/>
    </source>
</evidence>
<dbReference type="FunFam" id="3.40.50.2300:FF:000289">
    <property type="entry name" value="Osmosensing histidine protein kinase SLN1"/>
    <property type="match status" value="1"/>
</dbReference>
<feature type="modified residue" description="4-aspartylphosphate" evidence="14">
    <location>
        <position position="1062"/>
    </location>
</feature>
<dbReference type="GeneID" id="96001741"/>
<keyword evidence="12 17" id="KW-0472">Membrane</keyword>
<dbReference type="CDD" id="cd17546">
    <property type="entry name" value="REC_hyHK_CKI1_RcsC-like"/>
    <property type="match status" value="1"/>
</dbReference>
<sequence>MRLARLRALRRFKMRIPIREQLALLILTSALIGLAVISVATWITNYAFVLDVRSTRLSLTASLKAAQLASNLDIMQTSANLIATRVLIQTSLQRYGEQSNNTAANWARARNDMASALSGGSSIGKSLLVQSIVYPKNEAGPNGPYGVLNTTSSIWNHSLELPITNDDGSPVRLGDEGLGYPPPLYPNLTFFSEQYNSTFRDARARSNGVELSYESGPLLLGPWQVSDTFSLVSLTMPIINNTSAVDVLGWLTVVMDAGLISQVAQSTEGLGETGQTLIVGPANEANLFSSEALNASATTSGEVRFVLPPTHNNETNRHAMDDAGAGLTSFNTSQFPATQRALNRNSSGDDSSGALISTHNEHGDKVSVGYAIPRVDYADWIVLVEQARSEVWEPINHLRNVLLACVFSTAGFLAILAFPLAHFAVMPIRRLREATKKSIEPPNSHHSRSSFESFGSIPPHDGPDSGGGDAGAVNEVVARKEGWNIVSRWRTRQADREARHQERKKRQFRIPGKVKERKYWIRDELSDLTMTFNEMSDELMMQYEKLEERVQQRTAELELSKKAAEAANESKTLFIANISHELKTPLNGILGMCAVCMQENDPQRVKRSLGIIYKSGDLLLNLLTDLLTFSRNQVGHQIALDEKEFRLRDISSQVLAIFDKQATEGQINLRVEFQGVPDGGVKNEDGISTGMSDLGPFGTGRIKDMILWGDTHRILQVVINLVSNSLKFTPPGGSVVLRIRCLPDPPDIGSRKSSLQSRQSRTSRQRSSRNKGSEATLSAARPDTGNAALKDRPFAQFIERAPTPPPGRYLTFEFEVQDSGPGIPDKLQQQIFEPFVQGDLGLSKKYGGTGLGLSICSQLAELMRGGMSVRSAVGEGSTFTMKIPLRHISSRADSSASSCVDVSDEFARRSSNPDDNAGGDRTPARHSRNLADDTNTYLDVKPPSQNPSGTATPTRSTDPQPRLVGLSQPFFATSQPLESPGSQPAAMHHLASAATDPTLPATGRIRVLVAEDNKTNQEVVLRMLKLEEIYDVTVARDGQEALDLVRDGMRAGAPPFNLVLMDVQMPTMDGLQSTRLIRESGYRAPIVALTAFSEESNIRDCLDSGMDFFLSKPIRRPQLKKVLREYCAPILEEEEGAESPGETRRVSAGEGGGGGGGGNTFVVVVDRDRGVEEANGKVVGAALASAKEEEGGGGGGPGTGTEGGGERCVSPLTKG</sequence>
<dbReference type="EC" id="2.7.13.3" evidence="3"/>
<comment type="subcellular location">
    <subcellularLocation>
        <location evidence="2">Membrane</location>
    </subcellularLocation>
</comment>
<dbReference type="InterPro" id="IPR036890">
    <property type="entry name" value="HATPase_C_sf"/>
</dbReference>
<dbReference type="SMART" id="SM00388">
    <property type="entry name" value="HisKA"/>
    <property type="match status" value="1"/>
</dbReference>
<evidence type="ECO:0000256" key="9">
    <source>
        <dbReference type="ARBA" id="ARBA00022840"/>
    </source>
</evidence>
<dbReference type="Gene3D" id="3.30.565.10">
    <property type="entry name" value="Histidine kinase-like ATPase, C-terminal domain"/>
    <property type="match status" value="1"/>
</dbReference>
<keyword evidence="15" id="KW-0175">Coiled coil</keyword>
<dbReference type="PANTHER" id="PTHR43047">
    <property type="entry name" value="TWO-COMPONENT HISTIDINE PROTEIN KINASE"/>
    <property type="match status" value="1"/>
</dbReference>
<feature type="compositionally biased region" description="Polar residues" evidence="16">
    <location>
        <begin position="946"/>
        <end position="959"/>
    </location>
</feature>
<keyword evidence="11" id="KW-0902">Two-component regulatory system</keyword>
<keyword evidence="10 17" id="KW-1133">Transmembrane helix</keyword>
<evidence type="ECO:0000256" key="7">
    <source>
        <dbReference type="ARBA" id="ARBA00022741"/>
    </source>
</evidence>
<keyword evidence="4 14" id="KW-0597">Phosphoprotein</keyword>
<feature type="transmembrane region" description="Helical" evidence="17">
    <location>
        <begin position="21"/>
        <end position="43"/>
    </location>
</feature>
<name>A0AB34L1N1_9PEZI</name>
<dbReference type="InterPro" id="IPR004358">
    <property type="entry name" value="Sig_transdc_His_kin-like_C"/>
</dbReference>
<dbReference type="SUPFAM" id="SSF55874">
    <property type="entry name" value="ATPase domain of HSP90 chaperone/DNA topoisomerase II/histidine kinase"/>
    <property type="match status" value="1"/>
</dbReference>
<feature type="coiled-coil region" evidence="15">
    <location>
        <begin position="536"/>
        <end position="563"/>
    </location>
</feature>
<keyword evidence="13" id="KW-0325">Glycoprotein</keyword>
<feature type="domain" description="Histidine kinase" evidence="18">
    <location>
        <begin position="577"/>
        <end position="887"/>
    </location>
</feature>
<evidence type="ECO:0000256" key="16">
    <source>
        <dbReference type="SAM" id="MobiDB-lite"/>
    </source>
</evidence>
<evidence type="ECO:0000256" key="2">
    <source>
        <dbReference type="ARBA" id="ARBA00004370"/>
    </source>
</evidence>
<dbReference type="Pfam" id="PF02518">
    <property type="entry name" value="HATPase_c"/>
    <property type="match status" value="1"/>
</dbReference>
<dbReference type="GO" id="GO:0007234">
    <property type="term" value="P:osmosensory signaling via phosphorelay pathway"/>
    <property type="evidence" value="ECO:0007669"/>
    <property type="project" value="UniProtKB-ARBA"/>
</dbReference>
<dbReference type="InterPro" id="IPR011006">
    <property type="entry name" value="CheY-like_superfamily"/>
</dbReference>
<reference evidence="20 21" key="1">
    <citation type="journal article" date="2020" name="Microbiol. Resour. Announc.">
        <title>Draft Genome Sequence of a Cladosporium Species Isolated from the Mesophotic Ascidian Didemnum maculosum.</title>
        <authorList>
            <person name="Gioti A."/>
            <person name="Siaperas R."/>
            <person name="Nikolaivits E."/>
            <person name="Le Goff G."/>
            <person name="Ouazzani J."/>
            <person name="Kotoulas G."/>
            <person name="Topakas E."/>
        </authorList>
    </citation>
    <scope>NUCLEOTIDE SEQUENCE [LARGE SCALE GENOMIC DNA]</scope>
    <source>
        <strain evidence="20 21">TM138-S3</strain>
    </source>
</reference>
<dbReference type="EMBL" id="JAAQHG020000001">
    <property type="protein sequence ID" value="KAL1591069.1"/>
    <property type="molecule type" value="Genomic_DNA"/>
</dbReference>
<dbReference type="Pfam" id="PF00072">
    <property type="entry name" value="Response_reg"/>
    <property type="match status" value="1"/>
</dbReference>
<comment type="caution">
    <text evidence="20">The sequence shown here is derived from an EMBL/GenBank/DDBJ whole genome shotgun (WGS) entry which is preliminary data.</text>
</comment>
<accession>A0AB34L1N1</accession>
<dbReference type="InterPro" id="IPR003661">
    <property type="entry name" value="HisK_dim/P_dom"/>
</dbReference>
<keyword evidence="21" id="KW-1185">Reference proteome</keyword>
<dbReference type="InterPro" id="IPR005467">
    <property type="entry name" value="His_kinase_dom"/>
</dbReference>
<evidence type="ECO:0000256" key="17">
    <source>
        <dbReference type="SAM" id="Phobius"/>
    </source>
</evidence>
<evidence type="ECO:0000256" key="4">
    <source>
        <dbReference type="ARBA" id="ARBA00022553"/>
    </source>
</evidence>